<dbReference type="EMBL" id="NPKH01000037">
    <property type="protein sequence ID" value="PAP92053.1"/>
    <property type="molecule type" value="Genomic_DNA"/>
</dbReference>
<evidence type="ECO:0000313" key="4">
    <source>
        <dbReference type="EMBL" id="PAP92053.1"/>
    </source>
</evidence>
<feature type="transmembrane region" description="Helical" evidence="2">
    <location>
        <begin position="233"/>
        <end position="251"/>
    </location>
</feature>
<feature type="transmembrane region" description="Helical" evidence="2">
    <location>
        <begin position="350"/>
        <end position="369"/>
    </location>
</feature>
<evidence type="ECO:0000256" key="1">
    <source>
        <dbReference type="SAM" id="MobiDB-lite"/>
    </source>
</evidence>
<dbReference type="InterPro" id="IPR000620">
    <property type="entry name" value="EamA_dom"/>
</dbReference>
<feature type="transmembrane region" description="Helical" evidence="2">
    <location>
        <begin position="157"/>
        <end position="176"/>
    </location>
</feature>
<dbReference type="GO" id="GO:0005886">
    <property type="term" value="C:plasma membrane"/>
    <property type="evidence" value="ECO:0007669"/>
    <property type="project" value="TreeGrafter"/>
</dbReference>
<feature type="transmembrane region" description="Helical" evidence="2">
    <location>
        <begin position="97"/>
        <end position="118"/>
    </location>
</feature>
<dbReference type="GO" id="GO:0015565">
    <property type="term" value="F:threonine efflux transmembrane transporter activity"/>
    <property type="evidence" value="ECO:0007669"/>
    <property type="project" value="TreeGrafter"/>
</dbReference>
<feature type="transmembrane region" description="Helical" evidence="2">
    <location>
        <begin position="124"/>
        <end position="145"/>
    </location>
</feature>
<dbReference type="Proteomes" id="UP000215931">
    <property type="component" value="Unassembled WGS sequence"/>
</dbReference>
<feature type="transmembrane region" description="Helical" evidence="2">
    <location>
        <begin position="324"/>
        <end position="344"/>
    </location>
</feature>
<dbReference type="Pfam" id="PF00892">
    <property type="entry name" value="EamA"/>
    <property type="match status" value="1"/>
</dbReference>
<proteinExistence type="predicted"/>
<feature type="transmembrane region" description="Helical" evidence="2">
    <location>
        <begin position="263"/>
        <end position="282"/>
    </location>
</feature>
<sequence length="379" mass="39961">MLGIERSTGRWTKPKTATPAHPWVRRHWATPDSCFGSAAKVAEMNSFQCSGCGRSAQIIEPRFDQKARNSWLRRSITVVPPTGAMGEFVLRTELSDIVVPSMMVVLAVTLIPLGAAASHGLFPVFGPLGVLFLRSLMGGALLALLQRKHIIHAIKTDPFAIVAFGLCMAIQNSAFLSAIDRIPLGVAVTIEFMGPIFVAVVGSRRKVEFMWVMLAAAGIALLSPTIGSELDPLGVLLAAVSAVGWAGFIVCSKRLGRTVGRNGALPSAIFISCALLLPFIPADRVSSFVAHPQGLLTMAIVAIFASALPLSLEYRALQTLKARNYGVLVAVEPAVATLIGMTFLGDKISAVGWAAMAAITAASIGTTMTSSKSTPPLTG</sequence>
<keyword evidence="2" id="KW-0812">Transmembrane</keyword>
<name>A0A271K8F0_9HYPH</name>
<organism evidence="4 5">
    <name type="scientific">Mesorhizobium wenxiniae</name>
    <dbReference type="NCBI Taxonomy" id="2014805"/>
    <lineage>
        <taxon>Bacteria</taxon>
        <taxon>Pseudomonadati</taxon>
        <taxon>Pseudomonadota</taxon>
        <taxon>Alphaproteobacteria</taxon>
        <taxon>Hyphomicrobiales</taxon>
        <taxon>Phyllobacteriaceae</taxon>
        <taxon>Mesorhizobium</taxon>
    </lineage>
</organism>
<comment type="caution">
    <text evidence="4">The sequence shown here is derived from an EMBL/GenBank/DDBJ whole genome shotgun (WGS) entry which is preliminary data.</text>
</comment>
<gene>
    <name evidence="4" type="ORF">CIT31_29130</name>
</gene>
<evidence type="ECO:0000259" key="3">
    <source>
        <dbReference type="Pfam" id="PF00892"/>
    </source>
</evidence>
<accession>A0A271K8F0</accession>
<reference evidence="4 5" key="1">
    <citation type="submission" date="2017-08" db="EMBL/GenBank/DDBJ databases">
        <title>Mesorhizobium wenxinae sp. nov., a novel rhizobial species isolated from root nodules of chickpea (Cicer arietinum L.).</title>
        <authorList>
            <person name="Zhang J."/>
        </authorList>
    </citation>
    <scope>NUCLEOTIDE SEQUENCE [LARGE SCALE GENOMIC DNA]</scope>
    <source>
        <strain evidence="5">WYCCWR 10019</strain>
    </source>
</reference>
<feature type="domain" description="EamA" evidence="3">
    <location>
        <begin position="233"/>
        <end position="366"/>
    </location>
</feature>
<evidence type="ECO:0000256" key="2">
    <source>
        <dbReference type="SAM" id="Phobius"/>
    </source>
</evidence>
<evidence type="ECO:0000313" key="5">
    <source>
        <dbReference type="Proteomes" id="UP000215931"/>
    </source>
</evidence>
<dbReference type="PANTHER" id="PTHR22911">
    <property type="entry name" value="ACYL-MALONYL CONDENSING ENZYME-RELATED"/>
    <property type="match status" value="1"/>
</dbReference>
<dbReference type="PANTHER" id="PTHR22911:SF37">
    <property type="entry name" value="THREONINE_HOMOSERINE EXPORTER RHTA"/>
    <property type="match status" value="1"/>
</dbReference>
<keyword evidence="2" id="KW-1133">Transmembrane helix</keyword>
<dbReference type="SUPFAM" id="SSF103481">
    <property type="entry name" value="Multidrug resistance efflux transporter EmrE"/>
    <property type="match status" value="2"/>
</dbReference>
<keyword evidence="2" id="KW-0472">Membrane</keyword>
<dbReference type="AlphaFoldDB" id="A0A271K8F0"/>
<feature type="transmembrane region" description="Helical" evidence="2">
    <location>
        <begin position="182"/>
        <end position="202"/>
    </location>
</feature>
<keyword evidence="5" id="KW-1185">Reference proteome</keyword>
<feature type="region of interest" description="Disordered" evidence="1">
    <location>
        <begin position="1"/>
        <end position="20"/>
    </location>
</feature>
<dbReference type="InterPro" id="IPR037185">
    <property type="entry name" value="EmrE-like"/>
</dbReference>
<protein>
    <recommendedName>
        <fullName evidence="3">EamA domain-containing protein</fullName>
    </recommendedName>
</protein>
<feature type="transmembrane region" description="Helical" evidence="2">
    <location>
        <begin position="209"/>
        <end position="227"/>
    </location>
</feature>
<feature type="transmembrane region" description="Helical" evidence="2">
    <location>
        <begin position="294"/>
        <end position="312"/>
    </location>
</feature>